<feature type="transmembrane region" description="Helical" evidence="2">
    <location>
        <begin position="275"/>
        <end position="304"/>
    </location>
</feature>
<feature type="transmembrane region" description="Helical" evidence="2">
    <location>
        <begin position="215"/>
        <end position="237"/>
    </location>
</feature>
<dbReference type="Proteomes" id="UP000618382">
    <property type="component" value="Unassembled WGS sequence"/>
</dbReference>
<feature type="transmembrane region" description="Helical" evidence="2">
    <location>
        <begin position="524"/>
        <end position="543"/>
    </location>
</feature>
<comment type="caution">
    <text evidence="4">The sequence shown here is derived from an EMBL/GenBank/DDBJ whole genome shotgun (WGS) entry which is preliminary data.</text>
</comment>
<evidence type="ECO:0000256" key="2">
    <source>
        <dbReference type="SAM" id="Phobius"/>
    </source>
</evidence>
<evidence type="ECO:0000256" key="1">
    <source>
        <dbReference type="SAM" id="MobiDB-lite"/>
    </source>
</evidence>
<proteinExistence type="predicted"/>
<protein>
    <recommendedName>
        <fullName evidence="7">DUF2142 domain-containing protein</fullName>
    </recommendedName>
</protein>
<evidence type="ECO:0000313" key="4">
    <source>
        <dbReference type="EMBL" id="NYD85221.1"/>
    </source>
</evidence>
<dbReference type="EMBL" id="JACCBK010000001">
    <property type="protein sequence ID" value="NYD85221.1"/>
    <property type="molecule type" value="Genomic_DNA"/>
</dbReference>
<keyword evidence="2" id="KW-0812">Transmembrane</keyword>
<evidence type="ECO:0000313" key="5">
    <source>
        <dbReference type="Proteomes" id="UP000577956"/>
    </source>
</evidence>
<dbReference type="AlphaFoldDB" id="A0A7Y9JWU1"/>
<dbReference type="InterPro" id="IPR018674">
    <property type="entry name" value="DUF2142_membrane"/>
</dbReference>
<feature type="transmembrane region" description="Helical" evidence="2">
    <location>
        <begin position="388"/>
        <end position="405"/>
    </location>
</feature>
<feature type="transmembrane region" description="Helical" evidence="2">
    <location>
        <begin position="190"/>
        <end position="208"/>
    </location>
</feature>
<feature type="transmembrane region" description="Helical" evidence="2">
    <location>
        <begin position="316"/>
        <end position="337"/>
    </location>
</feature>
<reference evidence="4 5" key="1">
    <citation type="submission" date="2020-07" db="EMBL/GenBank/DDBJ databases">
        <title>Sequencing the genomes of 1000 actinobacteria strains.</title>
        <authorList>
            <person name="Klenk H.-P."/>
        </authorList>
    </citation>
    <scope>NUCLEOTIDE SEQUENCE [LARGE SCALE GENOMIC DNA]</scope>
    <source>
        <strain evidence="4 5">DSM 24482</strain>
    </source>
</reference>
<evidence type="ECO:0000313" key="3">
    <source>
        <dbReference type="EMBL" id="GIG33344.1"/>
    </source>
</evidence>
<name>A0A7Y9JWU1_9CELL</name>
<feature type="compositionally biased region" description="Basic and acidic residues" evidence="1">
    <location>
        <begin position="1"/>
        <end position="11"/>
    </location>
</feature>
<evidence type="ECO:0008006" key="7">
    <source>
        <dbReference type="Google" id="ProtNLM"/>
    </source>
</evidence>
<keyword evidence="6" id="KW-1185">Reference proteome</keyword>
<dbReference type="Pfam" id="PF09913">
    <property type="entry name" value="DUF2142"/>
    <property type="match status" value="1"/>
</dbReference>
<evidence type="ECO:0000313" key="6">
    <source>
        <dbReference type="Proteomes" id="UP000618382"/>
    </source>
</evidence>
<reference evidence="3 6" key="2">
    <citation type="submission" date="2021-01" db="EMBL/GenBank/DDBJ databases">
        <title>Whole genome shotgun sequence of Cellulomonas oligotrophica NBRC 109435.</title>
        <authorList>
            <person name="Komaki H."/>
            <person name="Tamura T."/>
        </authorList>
    </citation>
    <scope>NUCLEOTIDE SEQUENCE [LARGE SCALE GENOMIC DNA]</scope>
    <source>
        <strain evidence="3 6">NBRC 109435</strain>
    </source>
</reference>
<feature type="transmembrane region" description="Helical" evidence="2">
    <location>
        <begin position="469"/>
        <end position="491"/>
    </location>
</feature>
<keyword evidence="2" id="KW-1133">Transmembrane helix</keyword>
<gene>
    <name evidence="4" type="ORF">BKA21_000770</name>
    <name evidence="3" type="ORF">Col01nite_25030</name>
</gene>
<accession>A0A7Y9JWU1</accession>
<feature type="transmembrane region" description="Helical" evidence="2">
    <location>
        <begin position="445"/>
        <end position="462"/>
    </location>
</feature>
<dbReference type="EMBL" id="BONN01000006">
    <property type="protein sequence ID" value="GIG33344.1"/>
    <property type="molecule type" value="Genomic_DNA"/>
</dbReference>
<keyword evidence="2" id="KW-0472">Membrane</keyword>
<dbReference type="Proteomes" id="UP000577956">
    <property type="component" value="Unassembled WGS sequence"/>
</dbReference>
<feature type="transmembrane region" description="Helical" evidence="2">
    <location>
        <begin position="165"/>
        <end position="184"/>
    </location>
</feature>
<feature type="region of interest" description="Disordered" evidence="1">
    <location>
        <begin position="1"/>
        <end position="28"/>
    </location>
</feature>
<organism evidence="4 5">
    <name type="scientific">Cellulomonas oligotrophica</name>
    <dbReference type="NCBI Taxonomy" id="931536"/>
    <lineage>
        <taxon>Bacteria</taxon>
        <taxon>Bacillati</taxon>
        <taxon>Actinomycetota</taxon>
        <taxon>Actinomycetes</taxon>
        <taxon>Micrococcales</taxon>
        <taxon>Cellulomonadaceae</taxon>
        <taxon>Cellulomonas</taxon>
    </lineage>
</organism>
<feature type="transmembrane region" description="Helical" evidence="2">
    <location>
        <begin position="417"/>
        <end position="439"/>
    </location>
</feature>
<dbReference type="RefSeq" id="WP_140458552.1">
    <property type="nucleotide sequence ID" value="NZ_BAABFI010000022.1"/>
</dbReference>
<sequence length="560" mass="58884">MTAPAPERDDQTQVGAPDAGTRRRPLARARTSVAEVLDGGRARSVRVLAVALCAIAAVLLSTAWSSASPIGSSPDEGQHLQYAYGVASGEALPWNMEFVRDDAGRPFAQVTMPAELFEFPSSTCYAGKQSQPGACELNSTLREQRGDVAADGTVVGSTHMTTYPVVYYAYAGAVMHAGLAVGLSGPHTLLLTRILSGLLSAAVLALAARVAARRFGVGATTVVMLAACTPMAVYMFTSINPNGLEISAAMLLAACVAAVRHDLAARGRVTPRMQVLLVVATAVLIGTRPLSVAWAACLLALLAVPVPGGPWPLRRLHWATVGLLLSLGVFGVGWMLWSNDLRESAGLGSDEWDAYPLPLRLLLVVLKFGDLVRQSVGMFGWADTPLPFAVVLAWVVLAATCVVSLRDRTRAASTPPGVALLFLGLSALVVMAQSIIGAFGWQGRYWLPAIAAFLVLLAPSLARATRGMPAVTVAVVTLLAIQTFALTWQALRYVYGYESYYNRFEAVPWPDGLPGWQPAGGLETVVLAATVGAVALGVGLLLLHRTDRGAAPAAVAKTGR</sequence>